<feature type="non-terminal residue" evidence="2">
    <location>
        <position position="1"/>
    </location>
</feature>
<feature type="region of interest" description="Disordered" evidence="1">
    <location>
        <begin position="1"/>
        <end position="26"/>
    </location>
</feature>
<protein>
    <recommendedName>
        <fullName evidence="3">PH domain-containing protein</fullName>
    </recommendedName>
</protein>
<proteinExistence type="predicted"/>
<organism evidence="2">
    <name type="scientific">Spongospora subterranea</name>
    <dbReference type="NCBI Taxonomy" id="70186"/>
    <lineage>
        <taxon>Eukaryota</taxon>
        <taxon>Sar</taxon>
        <taxon>Rhizaria</taxon>
        <taxon>Endomyxa</taxon>
        <taxon>Phytomyxea</taxon>
        <taxon>Plasmodiophorida</taxon>
        <taxon>Plasmodiophoridae</taxon>
        <taxon>Spongospora</taxon>
    </lineage>
</organism>
<accession>A0A0H5QJB4</accession>
<evidence type="ECO:0008006" key="3">
    <source>
        <dbReference type="Google" id="ProtNLM"/>
    </source>
</evidence>
<evidence type="ECO:0000256" key="1">
    <source>
        <dbReference type="SAM" id="MobiDB-lite"/>
    </source>
</evidence>
<name>A0A0H5QJB4_9EUKA</name>
<evidence type="ECO:0000313" key="2">
    <source>
        <dbReference type="EMBL" id="CRZ01391.1"/>
    </source>
</evidence>
<dbReference type="AlphaFoldDB" id="A0A0H5QJB4"/>
<reference evidence="2" key="1">
    <citation type="submission" date="2015-04" db="EMBL/GenBank/DDBJ databases">
        <title>The genome sequence of the plant pathogenic Rhizarian Plasmodiophora brassicae reveals insights in its biotrophic life cycle and the origin of chitin synthesis.</title>
        <authorList>
            <person name="Schwelm A."/>
            <person name="Fogelqvist J."/>
            <person name="Knaust A."/>
            <person name="Julke S."/>
            <person name="Lilja T."/>
            <person name="Dhandapani V."/>
            <person name="Bonilla-Rosso G."/>
            <person name="Karlsson M."/>
            <person name="Shevchenko A."/>
            <person name="Choi S.R."/>
            <person name="Kim H.G."/>
            <person name="Park J.Y."/>
            <person name="Lim Y.P."/>
            <person name="Ludwig-Muller J."/>
            <person name="Dixelius C."/>
        </authorList>
    </citation>
    <scope>NUCLEOTIDE SEQUENCE</scope>
    <source>
        <tissue evidence="2">Potato root galls</tissue>
    </source>
</reference>
<dbReference type="EMBL" id="HACM01000949">
    <property type="protein sequence ID" value="CRZ01391.1"/>
    <property type="molecule type" value="Transcribed_RNA"/>
</dbReference>
<dbReference type="SUPFAM" id="SSF50729">
    <property type="entry name" value="PH domain-like"/>
    <property type="match status" value="1"/>
</dbReference>
<feature type="compositionally biased region" description="Polar residues" evidence="1">
    <location>
        <begin position="9"/>
        <end position="26"/>
    </location>
</feature>
<sequence>EPRRLLSQIDATSSPTLAPRRSQSQRNDIIKPEAEMITSPTATSPQGFLEKFAAHKAEMAFLEAKGRLIRGALLTKHTNGSTRERFVRLNPVSCCVEWWLPDSSSLVGQTPVSSLLSVSCSGISDSSFQLVFSSRTVVFDAPTPEQSIQWLCDTALLLQHKHLF</sequence>